<dbReference type="AlphaFoldDB" id="A0A1R0XXS9"/>
<reference evidence="3 4" key="1">
    <citation type="submission" date="2016-10" db="EMBL/GenBank/DDBJ databases">
        <title>Paenibacillus species isolates.</title>
        <authorList>
            <person name="Beno S.M."/>
        </authorList>
    </citation>
    <scope>NUCLEOTIDE SEQUENCE [LARGE SCALE GENOMIC DNA]</scope>
    <source>
        <strain evidence="3 4">FSL H7-0710</strain>
    </source>
</reference>
<dbReference type="EMBL" id="MPTC01000012">
    <property type="protein sequence ID" value="OMD39839.1"/>
    <property type="molecule type" value="Genomic_DNA"/>
</dbReference>
<evidence type="ECO:0000256" key="2">
    <source>
        <dbReference type="SAM" id="Phobius"/>
    </source>
</evidence>
<keyword evidence="2" id="KW-0812">Transmembrane</keyword>
<sequence>MSEELSRLKSRQKKRVGEGKTPGKSKKANPRSEGAPKKSNHSRTTTATLSRKARRRPAASTKGTNGGNKEQEETVPSRSDTYSSERVRLSKMFVNSLIFIFVILLVALLWWGIEGAPPLRTLW</sequence>
<organism evidence="3 4">
    <name type="scientific">Paenibacillus odorifer</name>
    <dbReference type="NCBI Taxonomy" id="189426"/>
    <lineage>
        <taxon>Bacteria</taxon>
        <taxon>Bacillati</taxon>
        <taxon>Bacillota</taxon>
        <taxon>Bacilli</taxon>
        <taxon>Bacillales</taxon>
        <taxon>Paenibacillaceae</taxon>
        <taxon>Paenibacillus</taxon>
    </lineage>
</organism>
<evidence type="ECO:0000313" key="3">
    <source>
        <dbReference type="EMBL" id="OMD39839.1"/>
    </source>
</evidence>
<dbReference type="OrthoDB" id="2626509at2"/>
<dbReference type="RefSeq" id="WP_076119782.1">
    <property type="nucleotide sequence ID" value="NZ_MPTC01000012.1"/>
</dbReference>
<keyword evidence="2" id="KW-0472">Membrane</keyword>
<keyword evidence="2" id="KW-1133">Transmembrane helix</keyword>
<name>A0A1R0XXS9_9BACL</name>
<feature type="region of interest" description="Disordered" evidence="1">
    <location>
        <begin position="1"/>
        <end position="83"/>
    </location>
</feature>
<proteinExistence type="predicted"/>
<protein>
    <submittedName>
        <fullName evidence="3">Uncharacterized protein</fullName>
    </submittedName>
</protein>
<dbReference type="Proteomes" id="UP000187439">
    <property type="component" value="Unassembled WGS sequence"/>
</dbReference>
<gene>
    <name evidence="3" type="ORF">BSK52_15535</name>
</gene>
<evidence type="ECO:0000256" key="1">
    <source>
        <dbReference type="SAM" id="MobiDB-lite"/>
    </source>
</evidence>
<accession>A0A1R0XXS9</accession>
<feature type="transmembrane region" description="Helical" evidence="2">
    <location>
        <begin position="92"/>
        <end position="113"/>
    </location>
</feature>
<comment type="caution">
    <text evidence="3">The sequence shown here is derived from an EMBL/GenBank/DDBJ whole genome shotgun (WGS) entry which is preliminary data.</text>
</comment>
<evidence type="ECO:0000313" key="4">
    <source>
        <dbReference type="Proteomes" id="UP000187439"/>
    </source>
</evidence>